<evidence type="ECO:0000313" key="3">
    <source>
        <dbReference type="Proteomes" id="UP000283374"/>
    </source>
</evidence>
<dbReference type="AlphaFoldDB" id="A0A413RKC3"/>
<name>A0A413RKC3_9CELL</name>
<evidence type="ECO:0000259" key="1">
    <source>
        <dbReference type="Pfam" id="PF09348"/>
    </source>
</evidence>
<protein>
    <submittedName>
        <fullName evidence="2">DUF1990 domain-containing protein</fullName>
    </submittedName>
</protein>
<gene>
    <name evidence="2" type="ORF">D1825_11535</name>
</gene>
<dbReference type="InterPro" id="IPR018960">
    <property type="entry name" value="DUF1990"/>
</dbReference>
<dbReference type="InterPro" id="IPR014457">
    <property type="entry name" value="UCP010260"/>
</dbReference>
<dbReference type="Proteomes" id="UP000283374">
    <property type="component" value="Unassembled WGS sequence"/>
</dbReference>
<dbReference type="PANTHER" id="PTHR34202:SF1">
    <property type="entry name" value="UPF0548 PROTEIN"/>
    <property type="match status" value="1"/>
</dbReference>
<dbReference type="PIRSF" id="PIRSF010260">
    <property type="entry name" value="UCP010260"/>
    <property type="match status" value="1"/>
</dbReference>
<accession>A0A413RKC3</accession>
<dbReference type="Pfam" id="PF09348">
    <property type="entry name" value="DUF1990"/>
    <property type="match status" value="1"/>
</dbReference>
<dbReference type="OrthoDB" id="120660at2"/>
<sequence>MSTDVDGATGASCGIRGLWTASWEDPTVPEPTTYPEVGATGPAATHWVPPAGYRAYARTFVLGHGEEHWAWASAEVLVWGIKTRSGFRVEPGGRVVEGADQRLRAIVGPVVVTEPVRVVAVVESADRCGFAYGTLPGQPVSGEEAFVVHRDPDGTALLTLRSLTRAGRGRWRVVFPALLVAQRWYRRRYARALRADG</sequence>
<keyword evidence="3" id="KW-1185">Reference proteome</keyword>
<reference evidence="2 3" key="1">
    <citation type="submission" date="2018-08" db="EMBL/GenBank/DDBJ databases">
        <title>Cellulomonas rhizosphaerae sp. nov., a novel actinomycete isolated from soil.</title>
        <authorList>
            <person name="Tian Y."/>
        </authorList>
    </citation>
    <scope>NUCLEOTIDE SEQUENCE [LARGE SCALE GENOMIC DNA]</scope>
    <source>
        <strain evidence="2 3">NEAU-TCZ24</strain>
    </source>
</reference>
<evidence type="ECO:0000313" key="2">
    <source>
        <dbReference type="EMBL" id="RHA39616.1"/>
    </source>
</evidence>
<organism evidence="2 3">
    <name type="scientific">Cellulomonas rhizosphaerae</name>
    <dbReference type="NCBI Taxonomy" id="2293719"/>
    <lineage>
        <taxon>Bacteria</taxon>
        <taxon>Bacillati</taxon>
        <taxon>Actinomycetota</taxon>
        <taxon>Actinomycetes</taxon>
        <taxon>Micrococcales</taxon>
        <taxon>Cellulomonadaceae</taxon>
        <taxon>Cellulomonas</taxon>
    </lineage>
</organism>
<dbReference type="EMBL" id="QWKP01000203">
    <property type="protein sequence ID" value="RHA39616.1"/>
    <property type="molecule type" value="Genomic_DNA"/>
</dbReference>
<feature type="domain" description="DUF1990" evidence="1">
    <location>
        <begin position="33"/>
        <end position="192"/>
    </location>
</feature>
<comment type="caution">
    <text evidence="2">The sequence shown here is derived from an EMBL/GenBank/DDBJ whole genome shotgun (WGS) entry which is preliminary data.</text>
</comment>
<proteinExistence type="predicted"/>
<dbReference type="PANTHER" id="PTHR34202">
    <property type="entry name" value="UPF0548 PROTEIN"/>
    <property type="match status" value="1"/>
</dbReference>